<evidence type="ECO:0000313" key="4">
    <source>
        <dbReference type="Proteomes" id="UP001597049"/>
    </source>
</evidence>
<gene>
    <name evidence="3" type="ORF">ACFQ0R_05750</name>
</gene>
<sequence length="615" mass="68838">MKKNKVLNYVEDVLEHTPLDWLKLTTHRLDIYDESLAKTQFIDRFEDLYKDNDSSTSALSKLPTAFDYIRLGHPLSSVLEWAIAHLHRLKPEEVISFSSQTMPILAVLRKNLFENKNTQITYTGELPDYFDFEALRQVYGYNFELNQVDSVDHIPDFNGSTVYISQEDNVGEAILSPTIDFFITIHPGLGSIILVNGEQNDSYISEIQHVRRRESIAMTPADSFSALQRLIGKSPSVHVKSDKETNKASAVESVQKITATKSNVLLGSCGLSVQYAIMMGLIDDAMQKHPGKAIKIIVPPNCYGGTNDQARRVVAAVGNVDILDLPVDKDNDMVQSTDQVLEQVAQEDAVPLIIAEIPTNPRVEVPDLEKLRDALSKSRKTPSGELAVDPVFILDQTFCPNVQFLSKDGIFSSIRTISYVSGSKFPSGGKCTAGYCVANEKAENLMSAIEKHFKICDNEATDLQVEILAKQLPSMNQRIIDAYKNTREFVDFIEKTLPEAKINFVSEEVVRQGFTPSVFSLDLPTKGSTDEEKEAYKRALNQKLINMMISKIPNESKHCVSYGQLKGCYWTIPATSTQGTTKEEDKDYIARVSVSPDLNLELHKKVFSDFVEEIK</sequence>
<dbReference type="EMBL" id="JBHTIV010000005">
    <property type="protein sequence ID" value="MFD0932103.1"/>
    <property type="molecule type" value="Genomic_DNA"/>
</dbReference>
<accession>A0ABW3GNS4</accession>
<reference evidence="4" key="1">
    <citation type="journal article" date="2019" name="Int. J. Syst. Evol. Microbiol.">
        <title>The Global Catalogue of Microorganisms (GCM) 10K type strain sequencing project: providing services to taxonomists for standard genome sequencing and annotation.</title>
        <authorList>
            <consortium name="The Broad Institute Genomics Platform"/>
            <consortium name="The Broad Institute Genome Sequencing Center for Infectious Disease"/>
            <person name="Wu L."/>
            <person name="Ma J."/>
        </authorList>
    </citation>
    <scope>NUCLEOTIDE SEQUENCE [LARGE SCALE GENOMIC DNA]</scope>
    <source>
        <strain evidence="4">CCUG 56752</strain>
    </source>
</reference>
<name>A0ABW3GNS4_9FLAO</name>
<keyword evidence="4" id="KW-1185">Reference proteome</keyword>
<evidence type="ECO:0000256" key="1">
    <source>
        <dbReference type="ARBA" id="ARBA00001933"/>
    </source>
</evidence>
<dbReference type="Proteomes" id="UP001597049">
    <property type="component" value="Unassembled WGS sequence"/>
</dbReference>
<protein>
    <submittedName>
        <fullName evidence="3">Cystathionine beta-synthase</fullName>
    </submittedName>
</protein>
<evidence type="ECO:0000313" key="3">
    <source>
        <dbReference type="EMBL" id="MFD0932103.1"/>
    </source>
</evidence>
<dbReference type="RefSeq" id="WP_379657422.1">
    <property type="nucleotide sequence ID" value="NZ_JBHTIV010000005.1"/>
</dbReference>
<dbReference type="SUPFAM" id="SSF53383">
    <property type="entry name" value="PLP-dependent transferases"/>
    <property type="match status" value="1"/>
</dbReference>
<comment type="cofactor">
    <cofactor evidence="1">
        <name>pyridoxal 5'-phosphate</name>
        <dbReference type="ChEBI" id="CHEBI:597326"/>
    </cofactor>
</comment>
<dbReference type="InterPro" id="IPR015421">
    <property type="entry name" value="PyrdxlP-dep_Trfase_major"/>
</dbReference>
<organism evidence="3 4">
    <name type="scientific">Psychroflexus salinarum</name>
    <dbReference type="NCBI Taxonomy" id="546024"/>
    <lineage>
        <taxon>Bacteria</taxon>
        <taxon>Pseudomonadati</taxon>
        <taxon>Bacteroidota</taxon>
        <taxon>Flavobacteriia</taxon>
        <taxon>Flavobacteriales</taxon>
        <taxon>Flavobacteriaceae</taxon>
        <taxon>Psychroflexus</taxon>
    </lineage>
</organism>
<comment type="caution">
    <text evidence="3">The sequence shown here is derived from an EMBL/GenBank/DDBJ whole genome shotgun (WGS) entry which is preliminary data.</text>
</comment>
<evidence type="ECO:0000256" key="2">
    <source>
        <dbReference type="ARBA" id="ARBA00022898"/>
    </source>
</evidence>
<proteinExistence type="predicted"/>
<keyword evidence="2" id="KW-0663">Pyridoxal phosphate</keyword>
<dbReference type="InterPro" id="IPR000277">
    <property type="entry name" value="Cys/Met-Metab_PyrdxlP-dep_enz"/>
</dbReference>
<dbReference type="InterPro" id="IPR015424">
    <property type="entry name" value="PyrdxlP-dep_Trfase"/>
</dbReference>
<dbReference type="PANTHER" id="PTHR11808">
    <property type="entry name" value="TRANS-SULFURATION ENZYME FAMILY MEMBER"/>
    <property type="match status" value="1"/>
</dbReference>
<dbReference type="Gene3D" id="3.40.640.10">
    <property type="entry name" value="Type I PLP-dependent aspartate aminotransferase-like (Major domain)"/>
    <property type="match status" value="1"/>
</dbReference>